<dbReference type="GO" id="GO:0043565">
    <property type="term" value="F:sequence-specific DNA binding"/>
    <property type="evidence" value="ECO:0007669"/>
    <property type="project" value="TreeGrafter"/>
</dbReference>
<dbReference type="Gene3D" id="1.10.10.10">
    <property type="entry name" value="Winged helix-like DNA-binding domain superfamily/Winged helix DNA-binding domain"/>
    <property type="match status" value="1"/>
</dbReference>
<evidence type="ECO:0000256" key="3">
    <source>
        <dbReference type="ARBA" id="ARBA00023125"/>
    </source>
</evidence>
<dbReference type="Gene3D" id="3.40.190.290">
    <property type="match status" value="1"/>
</dbReference>
<dbReference type="Proteomes" id="UP000231644">
    <property type="component" value="Unassembled WGS sequence"/>
</dbReference>
<protein>
    <submittedName>
        <fullName evidence="6">Transcriptional regulator, LysR family</fullName>
    </submittedName>
</protein>
<dbReference type="InterPro" id="IPR000847">
    <property type="entry name" value="LysR_HTH_N"/>
</dbReference>
<dbReference type="EMBL" id="FOLX01000001">
    <property type="protein sequence ID" value="SFC81122.1"/>
    <property type="molecule type" value="Genomic_DNA"/>
</dbReference>
<dbReference type="CDD" id="cd08422">
    <property type="entry name" value="PBP2_CrgA_like"/>
    <property type="match status" value="1"/>
</dbReference>
<organism evidence="6 7">
    <name type="scientific">Pseudooceanicola nitratireducens</name>
    <dbReference type="NCBI Taxonomy" id="517719"/>
    <lineage>
        <taxon>Bacteria</taxon>
        <taxon>Pseudomonadati</taxon>
        <taxon>Pseudomonadota</taxon>
        <taxon>Alphaproteobacteria</taxon>
        <taxon>Rhodobacterales</taxon>
        <taxon>Paracoccaceae</taxon>
        <taxon>Pseudooceanicola</taxon>
    </lineage>
</organism>
<dbReference type="PANTHER" id="PTHR30537:SF20">
    <property type="entry name" value="TRANSCRIPTIONAL REGULATORY PROTEIN"/>
    <property type="match status" value="1"/>
</dbReference>
<gene>
    <name evidence="6" type="ORF">SAMN05421762_2288</name>
</gene>
<dbReference type="FunFam" id="1.10.10.10:FF:000001">
    <property type="entry name" value="LysR family transcriptional regulator"/>
    <property type="match status" value="1"/>
</dbReference>
<accession>A0A1I1M8N5</accession>
<dbReference type="PROSITE" id="PS50931">
    <property type="entry name" value="HTH_LYSR"/>
    <property type="match status" value="1"/>
</dbReference>
<dbReference type="SUPFAM" id="SSF53850">
    <property type="entry name" value="Periplasmic binding protein-like II"/>
    <property type="match status" value="1"/>
</dbReference>
<dbReference type="GO" id="GO:0003700">
    <property type="term" value="F:DNA-binding transcription factor activity"/>
    <property type="evidence" value="ECO:0007669"/>
    <property type="project" value="InterPro"/>
</dbReference>
<keyword evidence="7" id="KW-1185">Reference proteome</keyword>
<dbReference type="Pfam" id="PF03466">
    <property type="entry name" value="LysR_substrate"/>
    <property type="match status" value="1"/>
</dbReference>
<evidence type="ECO:0000313" key="7">
    <source>
        <dbReference type="Proteomes" id="UP000231644"/>
    </source>
</evidence>
<keyword evidence="3" id="KW-0238">DNA-binding</keyword>
<dbReference type="Pfam" id="PF00126">
    <property type="entry name" value="HTH_1"/>
    <property type="match status" value="1"/>
</dbReference>
<evidence type="ECO:0000313" key="6">
    <source>
        <dbReference type="EMBL" id="SFC81122.1"/>
    </source>
</evidence>
<dbReference type="AlphaFoldDB" id="A0A1I1M8N5"/>
<dbReference type="STRING" id="517719.SAMN05421762_2288"/>
<feature type="domain" description="HTH lysR-type" evidence="5">
    <location>
        <begin position="1"/>
        <end position="58"/>
    </location>
</feature>
<dbReference type="PRINTS" id="PR00039">
    <property type="entry name" value="HTHLYSR"/>
</dbReference>
<dbReference type="OrthoDB" id="7624726at2"/>
<evidence type="ECO:0000256" key="1">
    <source>
        <dbReference type="ARBA" id="ARBA00009437"/>
    </source>
</evidence>
<keyword evidence="2" id="KW-0805">Transcription regulation</keyword>
<evidence type="ECO:0000256" key="4">
    <source>
        <dbReference type="ARBA" id="ARBA00023163"/>
    </source>
</evidence>
<proteinExistence type="inferred from homology"/>
<dbReference type="GO" id="GO:0006351">
    <property type="term" value="P:DNA-templated transcription"/>
    <property type="evidence" value="ECO:0007669"/>
    <property type="project" value="TreeGrafter"/>
</dbReference>
<dbReference type="SUPFAM" id="SSF46785">
    <property type="entry name" value="Winged helix' DNA-binding domain"/>
    <property type="match status" value="1"/>
</dbReference>
<dbReference type="InterPro" id="IPR005119">
    <property type="entry name" value="LysR_subst-bd"/>
</dbReference>
<dbReference type="InterPro" id="IPR058163">
    <property type="entry name" value="LysR-type_TF_proteobact-type"/>
</dbReference>
<reference evidence="6 7" key="1">
    <citation type="submission" date="2016-10" db="EMBL/GenBank/DDBJ databases">
        <authorList>
            <person name="de Groot N.N."/>
        </authorList>
    </citation>
    <scope>NUCLEOTIDE SEQUENCE [LARGE SCALE GENOMIC DNA]</scope>
    <source>
        <strain evidence="6 7">DSM 29619</strain>
    </source>
</reference>
<comment type="similarity">
    <text evidence="1">Belongs to the LysR transcriptional regulatory family.</text>
</comment>
<dbReference type="InterPro" id="IPR036388">
    <property type="entry name" value="WH-like_DNA-bd_sf"/>
</dbReference>
<evidence type="ECO:0000259" key="5">
    <source>
        <dbReference type="PROSITE" id="PS50931"/>
    </source>
</evidence>
<dbReference type="RefSeq" id="WP_093448047.1">
    <property type="nucleotide sequence ID" value="NZ_BAABWI010000003.1"/>
</dbReference>
<keyword evidence="4" id="KW-0804">Transcription</keyword>
<sequence>MDWDKLRIFHAVADAGSLTHAGDALHLSQSAVSRQIRGLEESLNTTLFHRHARGLILTEQGELLFDATRAMAKRLDTATARIRDSEEEVFGELRVTTTTGFGTLWLAPRLTKLYEKYPDLKIDLMLEERVLDLPMREADVAIRMKEPSQADLIRKRLMSLRMQLYATPEYLDREGRPERIEDIRNFRLICQNPSTPQVAAGALLVQELMSHEVASTLTVNNYFGALQAVVNNLGIGVLPDYLVEDFPHLVRVLPDVESQEVPIFLAFPEELRHSKRVAAFRDFVQEEIIQHRRHLREQAEGESPAS</sequence>
<evidence type="ECO:0000256" key="2">
    <source>
        <dbReference type="ARBA" id="ARBA00023015"/>
    </source>
</evidence>
<dbReference type="InterPro" id="IPR036390">
    <property type="entry name" value="WH_DNA-bd_sf"/>
</dbReference>
<dbReference type="PANTHER" id="PTHR30537">
    <property type="entry name" value="HTH-TYPE TRANSCRIPTIONAL REGULATOR"/>
    <property type="match status" value="1"/>
</dbReference>
<name>A0A1I1M8N5_9RHOB</name>